<keyword evidence="6" id="KW-1185">Reference proteome</keyword>
<feature type="compositionally biased region" description="Basic and acidic residues" evidence="3">
    <location>
        <begin position="192"/>
        <end position="202"/>
    </location>
</feature>
<comment type="caution">
    <text evidence="5">The sequence shown here is derived from an EMBL/GenBank/DDBJ whole genome shotgun (WGS) entry which is preliminary data.</text>
</comment>
<protein>
    <recommendedName>
        <fullName evidence="4">SAP domain-containing protein</fullName>
    </recommendedName>
</protein>
<dbReference type="Pfam" id="PF02037">
    <property type="entry name" value="SAP"/>
    <property type="match status" value="1"/>
</dbReference>
<feature type="compositionally biased region" description="Low complexity" evidence="3">
    <location>
        <begin position="227"/>
        <end position="239"/>
    </location>
</feature>
<dbReference type="PROSITE" id="PS50800">
    <property type="entry name" value="SAP"/>
    <property type="match status" value="1"/>
</dbReference>
<dbReference type="GO" id="GO:0005634">
    <property type="term" value="C:nucleus"/>
    <property type="evidence" value="ECO:0007669"/>
    <property type="project" value="TreeGrafter"/>
</dbReference>
<dbReference type="EMBL" id="MCFI01000015">
    <property type="protein sequence ID" value="ORY79489.1"/>
    <property type="molecule type" value="Genomic_DNA"/>
</dbReference>
<dbReference type="AlphaFoldDB" id="A0A1Y2F6K9"/>
<accession>A0A1Y2F6K9</accession>
<reference evidence="5 6" key="1">
    <citation type="submission" date="2016-07" db="EMBL/GenBank/DDBJ databases">
        <title>Pervasive Adenine N6-methylation of Active Genes in Fungi.</title>
        <authorList>
            <consortium name="DOE Joint Genome Institute"/>
            <person name="Mondo S.J."/>
            <person name="Dannebaum R.O."/>
            <person name="Kuo R.C."/>
            <person name="Labutti K."/>
            <person name="Haridas S."/>
            <person name="Kuo A."/>
            <person name="Salamov A."/>
            <person name="Ahrendt S.R."/>
            <person name="Lipzen A."/>
            <person name="Sullivan W."/>
            <person name="Andreopoulos W.B."/>
            <person name="Clum A."/>
            <person name="Lindquist E."/>
            <person name="Daum C."/>
            <person name="Ramamoorthy G.K."/>
            <person name="Gryganskyi A."/>
            <person name="Culley D."/>
            <person name="Magnuson J.K."/>
            <person name="James T.Y."/>
            <person name="O'Malley M.A."/>
            <person name="Stajich J.E."/>
            <person name="Spatafora J.W."/>
            <person name="Visel A."/>
            <person name="Grigoriev I.V."/>
        </authorList>
    </citation>
    <scope>NUCLEOTIDE SEQUENCE [LARGE SCALE GENOMIC DNA]</scope>
    <source>
        <strain evidence="5 6">12-1054</strain>
    </source>
</reference>
<keyword evidence="1" id="KW-0597">Phosphoprotein</keyword>
<dbReference type="Pfam" id="PF18592">
    <property type="entry name" value="Tho1_MOS11_C"/>
    <property type="match status" value="1"/>
</dbReference>
<dbReference type="InterPro" id="IPR052240">
    <property type="entry name" value="SAP_domain_ribonucleoprotein"/>
</dbReference>
<dbReference type="InterPro" id="IPR003034">
    <property type="entry name" value="SAP_dom"/>
</dbReference>
<evidence type="ECO:0000256" key="3">
    <source>
        <dbReference type="SAM" id="MobiDB-lite"/>
    </source>
</evidence>
<dbReference type="Proteomes" id="UP000193685">
    <property type="component" value="Unassembled WGS sequence"/>
</dbReference>
<evidence type="ECO:0000313" key="6">
    <source>
        <dbReference type="Proteomes" id="UP000193685"/>
    </source>
</evidence>
<proteinExistence type="inferred from homology"/>
<dbReference type="Gene3D" id="1.10.720.30">
    <property type="entry name" value="SAP domain"/>
    <property type="match status" value="1"/>
</dbReference>
<dbReference type="SMART" id="SM00513">
    <property type="entry name" value="SAP"/>
    <property type="match status" value="1"/>
</dbReference>
<dbReference type="SUPFAM" id="SSF68906">
    <property type="entry name" value="SAP domain"/>
    <property type="match status" value="1"/>
</dbReference>
<dbReference type="OMA" id="HEERYIE"/>
<sequence length="239" mass="25360">MTDYKTLKVTDLKAELIKRNLPQSGKKEDLVARLLEDDKTPATTTATTSTEQAGIASSDAAVSVPLPDLSATTATAATATEATETKETQASLEQQTAEVEAKLRARAARFGLSVPSLPSPVTGEQASAELEKRKQRAARFGIPLAEEVALQKQAERLVKGSVPTQPKGDARRGEKQSGGGLQAQQKRQQKSQGEKKQKETKRTASVLDDPEEAEKARKRALKFGNGAAATTPAATTPAV</sequence>
<dbReference type="OrthoDB" id="445357at2759"/>
<feature type="domain" description="SAP" evidence="4">
    <location>
        <begin position="4"/>
        <end position="38"/>
    </location>
</feature>
<dbReference type="PANTHER" id="PTHR46551:SF1">
    <property type="entry name" value="SAP DOMAIN-CONTAINING RIBONUCLEOPROTEIN"/>
    <property type="match status" value="1"/>
</dbReference>
<feature type="region of interest" description="Disordered" evidence="3">
    <location>
        <begin position="36"/>
        <end position="97"/>
    </location>
</feature>
<evidence type="ECO:0000313" key="5">
    <source>
        <dbReference type="EMBL" id="ORY79489.1"/>
    </source>
</evidence>
<evidence type="ECO:0000259" key="4">
    <source>
        <dbReference type="PROSITE" id="PS50800"/>
    </source>
</evidence>
<name>A0A1Y2F6K9_PROLT</name>
<evidence type="ECO:0000256" key="2">
    <source>
        <dbReference type="ARBA" id="ARBA00046328"/>
    </source>
</evidence>
<feature type="region of interest" description="Disordered" evidence="3">
    <location>
        <begin position="110"/>
        <end position="135"/>
    </location>
</feature>
<dbReference type="STRING" id="56484.A0A1Y2F6K9"/>
<feature type="region of interest" description="Disordered" evidence="3">
    <location>
        <begin position="155"/>
        <end position="239"/>
    </location>
</feature>
<dbReference type="InterPro" id="IPR036361">
    <property type="entry name" value="SAP_dom_sf"/>
</dbReference>
<gene>
    <name evidence="5" type="ORF">BCR37DRAFT_394211</name>
</gene>
<dbReference type="RefSeq" id="XP_040723860.1">
    <property type="nucleotide sequence ID" value="XM_040871427.1"/>
</dbReference>
<comment type="similarity">
    <text evidence="2">Belongs to the SAP domain-containing ribonucleoprotein family.</text>
</comment>
<dbReference type="PANTHER" id="PTHR46551">
    <property type="entry name" value="SAP DOMAIN-CONTAINING RIBONUCLEOPROTEIN"/>
    <property type="match status" value="1"/>
</dbReference>
<dbReference type="InterPro" id="IPR040746">
    <property type="entry name" value="THO1_MOS11_C"/>
</dbReference>
<feature type="compositionally biased region" description="Low complexity" evidence="3">
    <location>
        <begin position="71"/>
        <end position="82"/>
    </location>
</feature>
<dbReference type="GO" id="GO:0016973">
    <property type="term" value="P:poly(A)+ mRNA export from nucleus"/>
    <property type="evidence" value="ECO:0007669"/>
    <property type="project" value="TreeGrafter"/>
</dbReference>
<feature type="compositionally biased region" description="Low complexity" evidence="3">
    <location>
        <begin position="41"/>
        <end position="50"/>
    </location>
</feature>
<dbReference type="GeneID" id="63788026"/>
<evidence type="ECO:0000256" key="1">
    <source>
        <dbReference type="ARBA" id="ARBA00022553"/>
    </source>
</evidence>
<organism evidence="5 6">
    <name type="scientific">Protomyces lactucae-debilis</name>
    <dbReference type="NCBI Taxonomy" id="2754530"/>
    <lineage>
        <taxon>Eukaryota</taxon>
        <taxon>Fungi</taxon>
        <taxon>Dikarya</taxon>
        <taxon>Ascomycota</taxon>
        <taxon>Taphrinomycotina</taxon>
        <taxon>Taphrinomycetes</taxon>
        <taxon>Taphrinales</taxon>
        <taxon>Protomycetaceae</taxon>
        <taxon>Protomyces</taxon>
    </lineage>
</organism>